<dbReference type="InterPro" id="IPR013120">
    <property type="entry name" value="FAR_NAD-bd"/>
</dbReference>
<dbReference type="InterPro" id="IPR020845">
    <property type="entry name" value="AMP-binding_CS"/>
</dbReference>
<dbReference type="PANTHER" id="PTHR43439">
    <property type="entry name" value="PHENYLACETATE-COENZYME A LIGASE"/>
    <property type="match status" value="1"/>
</dbReference>
<organism evidence="5 6">
    <name type="scientific">Ceriporiopsis subvermispora (strain B)</name>
    <name type="common">White-rot fungus</name>
    <name type="synonym">Gelatoporia subvermispora</name>
    <dbReference type="NCBI Taxonomy" id="914234"/>
    <lineage>
        <taxon>Eukaryota</taxon>
        <taxon>Fungi</taxon>
        <taxon>Dikarya</taxon>
        <taxon>Basidiomycota</taxon>
        <taxon>Agaricomycotina</taxon>
        <taxon>Agaricomycetes</taxon>
        <taxon>Polyporales</taxon>
        <taxon>Gelatoporiaceae</taxon>
        <taxon>Gelatoporia</taxon>
    </lineage>
</organism>
<dbReference type="Pfam" id="PF07993">
    <property type="entry name" value="NAD_binding_4"/>
    <property type="match status" value="1"/>
</dbReference>
<sequence>MLTSALLPDCFALQCTERPDDILYHVVHVPTNGLDLNIVSKSKGEFLRDSQQAAGYLRMTGTERRNPGEPVRAVSIIMRHGYACLTMFVAASLNRLAPVLISSHNTAEMISVLVHDSNSTAIIVDSEHMELASQIKQQLPLIHVIHFEQLSSLGSLAAEDFKPFVALTEEEYLSEKDTPCYYMHTSGSTGHPKLIPEIHSCWWDKVHRYTAPNPGRPTIVMAHIQHTQGVLRFLALPWVSRDIPVLVESKRPFNSELLCRLFEHFPGATCASPPSILEEICNGGPKLIESLASAYRVLFAGAPLSPVAGDNLVRGGVRLMTAFGSTETGQLTVLDVASDDPFDWQYMRLLDEDQICMVPIPDSDGLCQLVVKPGRFVSADLVNFSNPPGYFSGDLFKRHPTNFVETHGTAWLGAATFSDPGTALASIWSLIDRANGSLPQHSRIVKELVIVAASAKPFVLSDKGTVREYQTLRLYEQEIENAYTEFERGSISGTLPLPGDEVGILTYIRDTVEQLLGKKITDTTNFFDSGMDSLIATSCRSRIIPLAQLRGWTTLPRNVLYHYPTICTLHHHIIGSGTSSESIAEQMNVHNLVSNLTNSWSLLKVPNKRLTATSSDDPWVILLTGARGALGRQLLPLFVASQRVYNVYCLDRRLDPSHAATRQRLPSDHSLPSEKVKRWEMDVSKPTLGLQDEEIHLIQNNVTHIVHCAWEVNFNHPLGRFVDTHIKGIQTLVEIAMSTQREVVPRLIFISSIAGVLNHADSRAIEERCYYDPEVSADYGYGQSKYVAERLLAHASEKTGLPVTIIRAGQLSGCTTTGEWNENEVYPIFFRSCHLLRRIPNTIPNARWVPIDLAAQAIFEIVQHDTTSGAPLTASGGTVETIPLASWIQAVQEAKEDIPAKRLLQVFDGWESDARWSTTKSLSVENTRGVSDVAGGIPLTYGLVSLYWRYATRHLTAFESNAVVPDGN</sequence>
<dbReference type="Proteomes" id="UP000016930">
    <property type="component" value="Unassembled WGS sequence"/>
</dbReference>
<dbReference type="Gene3D" id="3.40.50.12780">
    <property type="entry name" value="N-terminal domain of ligase-like"/>
    <property type="match status" value="1"/>
</dbReference>
<dbReference type="HOGENOM" id="CLU_002220_0_0_1"/>
<feature type="domain" description="Thioester reductase (TE)" evidence="4">
    <location>
        <begin position="623"/>
        <end position="858"/>
    </location>
</feature>
<dbReference type="Pfam" id="PF23562">
    <property type="entry name" value="AMP-binding_C_3"/>
    <property type="match status" value="1"/>
</dbReference>
<dbReference type="SUPFAM" id="SSF51735">
    <property type="entry name" value="NAD(P)-binding Rossmann-fold domains"/>
    <property type="match status" value="1"/>
</dbReference>
<evidence type="ECO:0000313" key="5">
    <source>
        <dbReference type="EMBL" id="EMD36304.1"/>
    </source>
</evidence>
<dbReference type="OrthoDB" id="429813at2759"/>
<evidence type="ECO:0000259" key="4">
    <source>
        <dbReference type="Pfam" id="PF07993"/>
    </source>
</evidence>
<gene>
    <name evidence="5" type="ORF">CERSUDRAFT_95639</name>
</gene>
<evidence type="ECO:0000313" key="6">
    <source>
        <dbReference type="Proteomes" id="UP000016930"/>
    </source>
</evidence>
<evidence type="ECO:0000256" key="1">
    <source>
        <dbReference type="ARBA" id="ARBA00022450"/>
    </source>
</evidence>
<feature type="domain" description="AMP-dependent synthetase/ligase" evidence="3">
    <location>
        <begin position="44"/>
        <end position="335"/>
    </location>
</feature>
<dbReference type="AlphaFoldDB" id="M2PJB9"/>
<dbReference type="EMBL" id="KB445798">
    <property type="protein sequence ID" value="EMD36304.1"/>
    <property type="molecule type" value="Genomic_DNA"/>
</dbReference>
<dbReference type="SUPFAM" id="SSF47336">
    <property type="entry name" value="ACP-like"/>
    <property type="match status" value="1"/>
</dbReference>
<dbReference type="InterPro" id="IPR042099">
    <property type="entry name" value="ANL_N_sf"/>
</dbReference>
<dbReference type="Gene3D" id="1.10.1200.10">
    <property type="entry name" value="ACP-like"/>
    <property type="match status" value="1"/>
</dbReference>
<dbReference type="InterPro" id="IPR000873">
    <property type="entry name" value="AMP-dep_synth/lig_dom"/>
</dbReference>
<dbReference type="Pfam" id="PF00501">
    <property type="entry name" value="AMP-binding"/>
    <property type="match status" value="1"/>
</dbReference>
<evidence type="ECO:0008006" key="7">
    <source>
        <dbReference type="Google" id="ProtNLM"/>
    </source>
</evidence>
<dbReference type="InterPro" id="IPR036291">
    <property type="entry name" value="NAD(P)-bd_dom_sf"/>
</dbReference>
<dbReference type="PROSITE" id="PS00455">
    <property type="entry name" value="AMP_BINDING"/>
    <property type="match status" value="1"/>
</dbReference>
<evidence type="ECO:0000259" key="3">
    <source>
        <dbReference type="Pfam" id="PF00501"/>
    </source>
</evidence>
<keyword evidence="1" id="KW-0596">Phosphopantetheine</keyword>
<dbReference type="STRING" id="914234.M2PJB9"/>
<dbReference type="SUPFAM" id="SSF56801">
    <property type="entry name" value="Acetyl-CoA synthetase-like"/>
    <property type="match status" value="1"/>
</dbReference>
<proteinExistence type="predicted"/>
<reference evidence="5 6" key="1">
    <citation type="journal article" date="2012" name="Proc. Natl. Acad. Sci. U.S.A.">
        <title>Comparative genomics of Ceriporiopsis subvermispora and Phanerochaete chrysosporium provide insight into selective ligninolysis.</title>
        <authorList>
            <person name="Fernandez-Fueyo E."/>
            <person name="Ruiz-Duenas F.J."/>
            <person name="Ferreira P."/>
            <person name="Floudas D."/>
            <person name="Hibbett D.S."/>
            <person name="Canessa P."/>
            <person name="Larrondo L.F."/>
            <person name="James T.Y."/>
            <person name="Seelenfreund D."/>
            <person name="Lobos S."/>
            <person name="Polanco R."/>
            <person name="Tello M."/>
            <person name="Honda Y."/>
            <person name="Watanabe T."/>
            <person name="Watanabe T."/>
            <person name="Ryu J.S."/>
            <person name="Kubicek C.P."/>
            <person name="Schmoll M."/>
            <person name="Gaskell J."/>
            <person name="Hammel K.E."/>
            <person name="St John F.J."/>
            <person name="Vanden Wymelenberg A."/>
            <person name="Sabat G."/>
            <person name="Splinter BonDurant S."/>
            <person name="Syed K."/>
            <person name="Yadav J.S."/>
            <person name="Doddapaneni H."/>
            <person name="Subramanian V."/>
            <person name="Lavin J.L."/>
            <person name="Oguiza J.A."/>
            <person name="Perez G."/>
            <person name="Pisabarro A.G."/>
            <person name="Ramirez L."/>
            <person name="Santoyo F."/>
            <person name="Master E."/>
            <person name="Coutinho P.M."/>
            <person name="Henrissat B."/>
            <person name="Lombard V."/>
            <person name="Magnuson J.K."/>
            <person name="Kuees U."/>
            <person name="Hori C."/>
            <person name="Igarashi K."/>
            <person name="Samejima M."/>
            <person name="Held B.W."/>
            <person name="Barry K.W."/>
            <person name="LaButti K.M."/>
            <person name="Lapidus A."/>
            <person name="Lindquist E.A."/>
            <person name="Lucas S.M."/>
            <person name="Riley R."/>
            <person name="Salamov A.A."/>
            <person name="Hoffmeister D."/>
            <person name="Schwenk D."/>
            <person name="Hadar Y."/>
            <person name="Yarden O."/>
            <person name="de Vries R.P."/>
            <person name="Wiebenga A."/>
            <person name="Stenlid J."/>
            <person name="Eastwood D."/>
            <person name="Grigoriev I.V."/>
            <person name="Berka R.M."/>
            <person name="Blanchette R.A."/>
            <person name="Kersten P."/>
            <person name="Martinez A.T."/>
            <person name="Vicuna R."/>
            <person name="Cullen D."/>
        </authorList>
    </citation>
    <scope>NUCLEOTIDE SEQUENCE [LARGE SCALE GENOMIC DNA]</scope>
    <source>
        <strain evidence="5 6">B</strain>
    </source>
</reference>
<dbReference type="InterPro" id="IPR051414">
    <property type="entry name" value="Adenylate-forming_Reductase"/>
</dbReference>
<evidence type="ECO:0000256" key="2">
    <source>
        <dbReference type="ARBA" id="ARBA00022553"/>
    </source>
</evidence>
<protein>
    <recommendedName>
        <fullName evidence="7">Carrier domain-containing protein</fullName>
    </recommendedName>
</protein>
<dbReference type="PANTHER" id="PTHR43439:SF2">
    <property type="entry name" value="ENZYME, PUTATIVE (JCVI)-RELATED"/>
    <property type="match status" value="1"/>
</dbReference>
<accession>M2PJB9</accession>
<keyword evidence="6" id="KW-1185">Reference proteome</keyword>
<name>M2PJB9_CERS8</name>
<dbReference type="Gene3D" id="3.40.50.720">
    <property type="entry name" value="NAD(P)-binding Rossmann-like Domain"/>
    <property type="match status" value="1"/>
</dbReference>
<dbReference type="InterPro" id="IPR036736">
    <property type="entry name" value="ACP-like_sf"/>
</dbReference>
<keyword evidence="2" id="KW-0597">Phosphoprotein</keyword>